<name>A0A9P6JB10_MORAP</name>
<feature type="compositionally biased region" description="Low complexity" evidence="7">
    <location>
        <begin position="737"/>
        <end position="747"/>
    </location>
</feature>
<dbReference type="Pfam" id="PF00069">
    <property type="entry name" value="Pkinase"/>
    <property type="match status" value="2"/>
</dbReference>
<feature type="compositionally biased region" description="Polar residues" evidence="7">
    <location>
        <begin position="533"/>
        <end position="548"/>
    </location>
</feature>
<dbReference type="OrthoDB" id="10020333at2759"/>
<feature type="region of interest" description="Disordered" evidence="7">
    <location>
        <begin position="1"/>
        <end position="184"/>
    </location>
</feature>
<dbReference type="GO" id="GO:0004674">
    <property type="term" value="F:protein serine/threonine kinase activity"/>
    <property type="evidence" value="ECO:0007669"/>
    <property type="project" value="UniProtKB-KW"/>
</dbReference>
<feature type="domain" description="Protein kinase" evidence="8">
    <location>
        <begin position="206"/>
        <end position="942"/>
    </location>
</feature>
<dbReference type="GO" id="GO:0044773">
    <property type="term" value="P:mitotic DNA damage checkpoint signaling"/>
    <property type="evidence" value="ECO:0007669"/>
    <property type="project" value="TreeGrafter"/>
</dbReference>
<reference evidence="9" key="1">
    <citation type="journal article" date="2020" name="Fungal Divers.">
        <title>Resolving the Mortierellaceae phylogeny through synthesis of multi-gene phylogenetics and phylogenomics.</title>
        <authorList>
            <person name="Vandepol N."/>
            <person name="Liber J."/>
            <person name="Desiro A."/>
            <person name="Na H."/>
            <person name="Kennedy M."/>
            <person name="Barry K."/>
            <person name="Grigoriev I.V."/>
            <person name="Miller A.N."/>
            <person name="O'Donnell K."/>
            <person name="Stajich J.E."/>
            <person name="Bonito G."/>
        </authorList>
    </citation>
    <scope>NUCLEOTIDE SEQUENCE</scope>
    <source>
        <strain evidence="9">CK1249</strain>
    </source>
</reference>
<feature type="compositionally biased region" description="Basic and acidic residues" evidence="7">
    <location>
        <begin position="792"/>
        <end position="807"/>
    </location>
</feature>
<feature type="compositionally biased region" description="Low complexity" evidence="7">
    <location>
        <begin position="878"/>
        <end position="897"/>
    </location>
</feature>
<protein>
    <recommendedName>
        <fullName evidence="1">non-specific serine/threonine protein kinase</fullName>
        <ecNumber evidence="1">2.7.11.1</ecNumber>
    </recommendedName>
</protein>
<feature type="region of interest" description="Disordered" evidence="7">
    <location>
        <begin position="385"/>
        <end position="451"/>
    </location>
</feature>
<accession>A0A9P6JB10</accession>
<evidence type="ECO:0000256" key="5">
    <source>
        <dbReference type="ARBA" id="ARBA00022777"/>
    </source>
</evidence>
<evidence type="ECO:0000256" key="6">
    <source>
        <dbReference type="ARBA" id="ARBA00022840"/>
    </source>
</evidence>
<dbReference type="EMBL" id="JAAAHY010000161">
    <property type="protein sequence ID" value="KAF9966381.1"/>
    <property type="molecule type" value="Genomic_DNA"/>
</dbReference>
<dbReference type="SUPFAM" id="SSF56112">
    <property type="entry name" value="Protein kinase-like (PK-like)"/>
    <property type="match status" value="1"/>
</dbReference>
<evidence type="ECO:0000256" key="2">
    <source>
        <dbReference type="ARBA" id="ARBA00022527"/>
    </source>
</evidence>
<dbReference type="Proteomes" id="UP000738359">
    <property type="component" value="Unassembled WGS sequence"/>
</dbReference>
<feature type="compositionally biased region" description="Basic and acidic residues" evidence="7">
    <location>
        <begin position="66"/>
        <end position="92"/>
    </location>
</feature>
<dbReference type="SMART" id="SM00220">
    <property type="entry name" value="S_TKc"/>
    <property type="match status" value="1"/>
</dbReference>
<feature type="compositionally biased region" description="Acidic residues" evidence="7">
    <location>
        <begin position="141"/>
        <end position="159"/>
    </location>
</feature>
<feature type="region of interest" description="Disordered" evidence="7">
    <location>
        <begin position="532"/>
        <end position="555"/>
    </location>
</feature>
<comment type="caution">
    <text evidence="9">The sequence shown here is derived from an EMBL/GenBank/DDBJ whole genome shotgun (WGS) entry which is preliminary data.</text>
</comment>
<feature type="compositionally biased region" description="Polar residues" evidence="7">
    <location>
        <begin position="409"/>
        <end position="428"/>
    </location>
</feature>
<dbReference type="GO" id="GO:0005524">
    <property type="term" value="F:ATP binding"/>
    <property type="evidence" value="ECO:0007669"/>
    <property type="project" value="UniProtKB-KW"/>
</dbReference>
<keyword evidence="3" id="KW-0808">Transferase</keyword>
<keyword evidence="6" id="KW-0067">ATP-binding</keyword>
<dbReference type="PANTHER" id="PTHR44167:SF23">
    <property type="entry name" value="CDC7 KINASE, ISOFORM A-RELATED"/>
    <property type="match status" value="1"/>
</dbReference>
<evidence type="ECO:0000256" key="1">
    <source>
        <dbReference type="ARBA" id="ARBA00012513"/>
    </source>
</evidence>
<evidence type="ECO:0000313" key="9">
    <source>
        <dbReference type="EMBL" id="KAF9966381.1"/>
    </source>
</evidence>
<evidence type="ECO:0000256" key="7">
    <source>
        <dbReference type="SAM" id="MobiDB-lite"/>
    </source>
</evidence>
<dbReference type="AlphaFoldDB" id="A0A9P6JB10"/>
<keyword evidence="2" id="KW-0723">Serine/threonine-protein kinase</keyword>
<dbReference type="InterPro" id="IPR008271">
    <property type="entry name" value="Ser/Thr_kinase_AS"/>
</dbReference>
<feature type="compositionally biased region" description="Basic and acidic residues" evidence="7">
    <location>
        <begin position="31"/>
        <end position="50"/>
    </location>
</feature>
<feature type="compositionally biased region" description="Polar residues" evidence="7">
    <location>
        <begin position="110"/>
        <end position="125"/>
    </location>
</feature>
<evidence type="ECO:0000313" key="10">
    <source>
        <dbReference type="Proteomes" id="UP000738359"/>
    </source>
</evidence>
<gene>
    <name evidence="9" type="ORF">BGZ70_002505</name>
</gene>
<evidence type="ECO:0000256" key="4">
    <source>
        <dbReference type="ARBA" id="ARBA00022741"/>
    </source>
</evidence>
<feature type="compositionally biased region" description="Basic and acidic residues" evidence="7">
    <location>
        <begin position="126"/>
        <end position="135"/>
    </location>
</feature>
<organism evidence="9 10">
    <name type="scientific">Mortierella alpina</name>
    <name type="common">Oleaginous fungus</name>
    <name type="synonym">Mortierella renispora</name>
    <dbReference type="NCBI Taxonomy" id="64518"/>
    <lineage>
        <taxon>Eukaryota</taxon>
        <taxon>Fungi</taxon>
        <taxon>Fungi incertae sedis</taxon>
        <taxon>Mucoromycota</taxon>
        <taxon>Mortierellomycotina</taxon>
        <taxon>Mortierellomycetes</taxon>
        <taxon>Mortierellales</taxon>
        <taxon>Mortierellaceae</taxon>
        <taxon>Mortierella</taxon>
    </lineage>
</organism>
<feature type="compositionally biased region" description="Polar residues" evidence="7">
    <location>
        <begin position="756"/>
        <end position="766"/>
    </location>
</feature>
<feature type="compositionally biased region" description="Basic and acidic residues" evidence="7">
    <location>
        <begin position="100"/>
        <end position="109"/>
    </location>
</feature>
<dbReference type="GO" id="GO:0005634">
    <property type="term" value="C:nucleus"/>
    <property type="evidence" value="ECO:0007669"/>
    <property type="project" value="TreeGrafter"/>
</dbReference>
<proteinExistence type="predicted"/>
<evidence type="ECO:0000256" key="3">
    <source>
        <dbReference type="ARBA" id="ARBA00022679"/>
    </source>
</evidence>
<dbReference type="PROSITE" id="PS50011">
    <property type="entry name" value="PROTEIN_KINASE_DOM"/>
    <property type="match status" value="1"/>
</dbReference>
<evidence type="ECO:0000259" key="8">
    <source>
        <dbReference type="PROSITE" id="PS50011"/>
    </source>
</evidence>
<keyword evidence="5" id="KW-0418">Kinase</keyword>
<dbReference type="Gene3D" id="1.10.510.10">
    <property type="entry name" value="Transferase(Phosphotransferase) domain 1"/>
    <property type="match status" value="3"/>
</dbReference>
<dbReference type="PANTHER" id="PTHR44167">
    <property type="entry name" value="OVARIAN-SPECIFIC SERINE/THREONINE-PROTEIN KINASE LOK-RELATED"/>
    <property type="match status" value="1"/>
</dbReference>
<dbReference type="PROSITE" id="PS00108">
    <property type="entry name" value="PROTEIN_KINASE_ST"/>
    <property type="match status" value="1"/>
</dbReference>
<keyword evidence="4" id="KW-0547">Nucleotide-binding</keyword>
<feature type="region of interest" description="Disordered" evidence="7">
    <location>
        <begin position="722"/>
        <end position="905"/>
    </location>
</feature>
<dbReference type="InterPro" id="IPR011009">
    <property type="entry name" value="Kinase-like_dom_sf"/>
</dbReference>
<feature type="compositionally biased region" description="Basic and acidic residues" evidence="7">
    <location>
        <begin position="854"/>
        <end position="865"/>
    </location>
</feature>
<sequence>MSAHRAAALTPPDAHQGPPTPSSMSTSPTDPSKKRPRDENIETGTNDDRKQKRKAASAAQLSAHPSGKDRDGGRTTHGKSSESKIGAKDRRTYSRRTRRNSTEDTHREPTAQQGDATRSIPSQQPSRKEQGREEETVSAENMDEDQAEAEAEADSEDAAEQDRDAVATHPPSEGDDEEINKGAVPDYVRREIEEFEEGFNGLQGRFKLLDKIGEGTFSSVYKAIDLEHDLYDNSDWDYEMDAPATSTSTTNTELTPVKPANAEGGKVVAIKRIYVTSSPVRIQNEIAILHDLSGHKNVVPLITAFRFKDQVIVVLPYFEHHDFRDYYEDLPMDDIRCYFRALLKALAHVHSHKIIHRDIKPSNFLFDLRRKTGLLVDFGLAERQENNPVKPRHTSASRHAALNGRAPSKGSSSSAELKARSIQQNKENSLPAKPSGGTSTAAQMPGHGSGATLLTTAALSTPTSRGIIQRTGAAMPVAAVNATSIPPVQGRSHVGHAATASRPALGMGPASSAVPRSQMGLSNTGRVAIATYDGSSAQPRQRPNISSQDRSKATTTIQGIATAGCHAPSVAPSAPVAHSTTSLNYVRPSTGGAATPHPALVVGAREPGFPKKDLRPAIRVNRAGTRGFRAPEILFRHYRQTVAIDIWAVGVTMFSFLSGRFPFFHSNDDAGALLEIAVLFGYRDMRRAAARFNRTFVCNVPSIKEYPISFAKVCRLLHRKRFGLPEDDPPKQEGDVSTPTSTTAAPAVEGAPLTPNVPSHTPSQSLAHPAPTAEPCSQEQRVKPASKPATPLKDDRDQSRKTPEERQSLSNPPLADALAASVRDENSITAPKIAPDTTSMQIESAGDRGNQNSKEGKGGKGDSNRSSKNKSKSKSDGKSSSSRSHSRSQSSSSGSAKSSKRSNTGWDSQENLLAAVDLLVRLLALDPSRRITAADALKHPFLAENPS</sequence>
<dbReference type="EC" id="2.7.11.1" evidence="1"/>
<feature type="region of interest" description="Disordered" evidence="7">
    <location>
        <begin position="501"/>
        <end position="520"/>
    </location>
</feature>
<dbReference type="InterPro" id="IPR000719">
    <property type="entry name" value="Prot_kinase_dom"/>
</dbReference>
<dbReference type="Gene3D" id="3.30.200.20">
    <property type="entry name" value="Phosphorylase Kinase, domain 1"/>
    <property type="match status" value="1"/>
</dbReference>
<keyword evidence="10" id="KW-1185">Reference proteome</keyword>